<dbReference type="InterPro" id="IPR002347">
    <property type="entry name" value="SDR_fam"/>
</dbReference>
<evidence type="ECO:0000256" key="1">
    <source>
        <dbReference type="ARBA" id="ARBA00006484"/>
    </source>
</evidence>
<dbReference type="InterPro" id="IPR050259">
    <property type="entry name" value="SDR"/>
</dbReference>
<comment type="similarity">
    <text evidence="1">Belongs to the short-chain dehydrogenases/reductases (SDR) family.</text>
</comment>
<dbReference type="CDD" id="cd05233">
    <property type="entry name" value="SDR_c"/>
    <property type="match status" value="1"/>
</dbReference>
<dbReference type="Pfam" id="PF00106">
    <property type="entry name" value="adh_short"/>
    <property type="match status" value="1"/>
</dbReference>
<dbReference type="PRINTS" id="PR00081">
    <property type="entry name" value="GDHRDH"/>
</dbReference>
<dbReference type="GO" id="GO:0032787">
    <property type="term" value="P:monocarboxylic acid metabolic process"/>
    <property type="evidence" value="ECO:0007669"/>
    <property type="project" value="UniProtKB-ARBA"/>
</dbReference>
<dbReference type="Gene3D" id="3.40.50.720">
    <property type="entry name" value="NAD(P)-binding Rossmann-like Domain"/>
    <property type="match status" value="1"/>
</dbReference>
<dbReference type="InterPro" id="IPR020904">
    <property type="entry name" value="Sc_DH/Rdtase_CS"/>
</dbReference>
<dbReference type="PANTHER" id="PTHR42879:SF2">
    <property type="entry name" value="3-OXOACYL-[ACYL-CARRIER-PROTEIN] REDUCTASE FABG"/>
    <property type="match status" value="1"/>
</dbReference>
<organism evidence="3">
    <name type="scientific">marine sediment metagenome</name>
    <dbReference type="NCBI Taxonomy" id="412755"/>
    <lineage>
        <taxon>unclassified sequences</taxon>
        <taxon>metagenomes</taxon>
        <taxon>ecological metagenomes</taxon>
    </lineage>
</organism>
<reference evidence="3" key="1">
    <citation type="journal article" date="2014" name="Front. Microbiol.">
        <title>High frequency of phylogenetically diverse reductive dehalogenase-homologous genes in deep subseafloor sedimentary metagenomes.</title>
        <authorList>
            <person name="Kawai M."/>
            <person name="Futagami T."/>
            <person name="Toyoda A."/>
            <person name="Takaki Y."/>
            <person name="Nishi S."/>
            <person name="Hori S."/>
            <person name="Arai W."/>
            <person name="Tsubouchi T."/>
            <person name="Morono Y."/>
            <person name="Uchiyama I."/>
            <person name="Ito T."/>
            <person name="Fujiyama A."/>
            <person name="Inagaki F."/>
            <person name="Takami H."/>
        </authorList>
    </citation>
    <scope>NUCLEOTIDE SEQUENCE</scope>
    <source>
        <strain evidence="3">Expedition CK06-06</strain>
    </source>
</reference>
<dbReference type="SMART" id="SM00822">
    <property type="entry name" value="PKS_KR"/>
    <property type="match status" value="1"/>
</dbReference>
<sequence length="253" mass="27154">GRAISVALAREAATVVLAARSIRKLQETAEQVTHAGGKAEIVVTDLAEEEAIKNLVKVTTEKFGRLDILVNNAGVTHSAKLEETATEDWERCIRVNARAPFILCREALPMLRKAEAAYIVNIASVVGVKGHPLQSAYTASKHALRGMTISLAEELRGSDVRIHLLCPGGVDTELIQTLRPDIKKDDLMQPNFSVVTLTRFLIASSSAKSVTTISAFPPAWVTCSAVSCSFRIERAARTTVAASLANATLIALP</sequence>
<dbReference type="AlphaFoldDB" id="X1F8N2"/>
<feature type="non-terminal residue" evidence="3">
    <location>
        <position position="1"/>
    </location>
</feature>
<dbReference type="PROSITE" id="PS00061">
    <property type="entry name" value="ADH_SHORT"/>
    <property type="match status" value="1"/>
</dbReference>
<accession>X1F8N2</accession>
<name>X1F8N2_9ZZZZ</name>
<evidence type="ECO:0000313" key="3">
    <source>
        <dbReference type="EMBL" id="GAH17133.1"/>
    </source>
</evidence>
<dbReference type="SUPFAM" id="SSF51735">
    <property type="entry name" value="NAD(P)-binding Rossmann-fold domains"/>
    <property type="match status" value="1"/>
</dbReference>
<evidence type="ECO:0000259" key="2">
    <source>
        <dbReference type="SMART" id="SM00822"/>
    </source>
</evidence>
<dbReference type="InterPro" id="IPR057326">
    <property type="entry name" value="KR_dom"/>
</dbReference>
<dbReference type="InterPro" id="IPR036291">
    <property type="entry name" value="NAD(P)-bd_dom_sf"/>
</dbReference>
<gene>
    <name evidence="3" type="ORF">S01H4_55074</name>
</gene>
<proteinExistence type="inferred from homology"/>
<feature type="non-terminal residue" evidence="3">
    <location>
        <position position="253"/>
    </location>
</feature>
<dbReference type="PRINTS" id="PR00080">
    <property type="entry name" value="SDRFAMILY"/>
</dbReference>
<feature type="domain" description="Ketoreductase" evidence="2">
    <location>
        <begin position="1"/>
        <end position="158"/>
    </location>
</feature>
<dbReference type="EMBL" id="BART01031749">
    <property type="protein sequence ID" value="GAH17133.1"/>
    <property type="molecule type" value="Genomic_DNA"/>
</dbReference>
<dbReference type="PANTHER" id="PTHR42879">
    <property type="entry name" value="3-OXOACYL-(ACYL-CARRIER-PROTEIN) REDUCTASE"/>
    <property type="match status" value="1"/>
</dbReference>
<protein>
    <recommendedName>
        <fullName evidence="2">Ketoreductase domain-containing protein</fullName>
    </recommendedName>
</protein>
<comment type="caution">
    <text evidence="3">The sequence shown here is derived from an EMBL/GenBank/DDBJ whole genome shotgun (WGS) entry which is preliminary data.</text>
</comment>